<dbReference type="InterPro" id="IPR036526">
    <property type="entry name" value="C-N_Hydrolase_sf"/>
</dbReference>
<name>A0A059Y2T6_9BACT</name>
<evidence type="ECO:0000256" key="9">
    <source>
        <dbReference type="HAMAP-Rule" id="MF_01148"/>
    </source>
</evidence>
<dbReference type="EC" id="2.3.1.269" evidence="9"/>
<comment type="subcellular location">
    <subcellularLocation>
        <location evidence="1 9">Cell membrane</location>
        <topology evidence="1 9">Multi-pass membrane protein</topology>
    </subcellularLocation>
</comment>
<feature type="transmembrane region" description="Helical" evidence="9">
    <location>
        <begin position="62"/>
        <end position="84"/>
    </location>
</feature>
<feature type="transmembrane region" description="Helical" evidence="9">
    <location>
        <begin position="90"/>
        <end position="111"/>
    </location>
</feature>
<evidence type="ECO:0000256" key="7">
    <source>
        <dbReference type="ARBA" id="ARBA00023136"/>
    </source>
</evidence>
<keyword evidence="7 9" id="KW-0472">Membrane</keyword>
<evidence type="ECO:0000256" key="1">
    <source>
        <dbReference type="ARBA" id="ARBA00004651"/>
    </source>
</evidence>
<dbReference type="CDD" id="cd07571">
    <property type="entry name" value="ALP_N-acyl_transferase"/>
    <property type="match status" value="1"/>
</dbReference>
<feature type="transmembrane region" description="Helical" evidence="9">
    <location>
        <begin position="501"/>
        <end position="520"/>
    </location>
</feature>
<dbReference type="GO" id="GO:0005886">
    <property type="term" value="C:plasma membrane"/>
    <property type="evidence" value="ECO:0007669"/>
    <property type="project" value="UniProtKB-SubCell"/>
</dbReference>
<dbReference type="InterPro" id="IPR004563">
    <property type="entry name" value="Apolipo_AcylTrfase"/>
</dbReference>
<comment type="similarity">
    <text evidence="2 9">Belongs to the CN hydrolase family. Apolipoprotein N-acyltransferase subfamily.</text>
</comment>
<dbReference type="SUPFAM" id="SSF56317">
    <property type="entry name" value="Carbon-nitrogen hydrolase"/>
    <property type="match status" value="1"/>
</dbReference>
<dbReference type="NCBIfam" id="TIGR00546">
    <property type="entry name" value="lnt"/>
    <property type="match status" value="1"/>
</dbReference>
<evidence type="ECO:0000313" key="11">
    <source>
        <dbReference type="EMBL" id="AIA31886.1"/>
    </source>
</evidence>
<dbReference type="InterPro" id="IPR003010">
    <property type="entry name" value="C-N_Hydrolase"/>
</dbReference>
<feature type="transmembrane region" description="Helical" evidence="9">
    <location>
        <begin position="202"/>
        <end position="224"/>
    </location>
</feature>
<gene>
    <name evidence="9" type="primary">lnt</name>
    <name evidence="11" type="ORF">Y981_09570</name>
</gene>
<keyword evidence="4 9" id="KW-0808">Transferase</keyword>
<reference evidence="11 12" key="2">
    <citation type="journal article" date="2015" name="Biomed. Res. Int.">
        <title>Effects of Arsenite Resistance on the Growth and Functional Gene Expression of Leptospirillum ferriphilum and Acidithiobacillus thiooxidans in Pure Culture and Coculture.</title>
        <authorList>
            <person name="Jiang H."/>
            <person name="Liang Y."/>
            <person name="Yin H."/>
            <person name="Xiao Y."/>
            <person name="Guo X."/>
            <person name="Xu Y."/>
            <person name="Hu Q."/>
            <person name="Liu H."/>
            <person name="Liu X."/>
        </authorList>
    </citation>
    <scope>NUCLEOTIDE SEQUENCE [LARGE SCALE GENOMIC DNA]</scope>
    <source>
        <strain evidence="11 12">YSK</strain>
    </source>
</reference>
<evidence type="ECO:0000256" key="6">
    <source>
        <dbReference type="ARBA" id="ARBA00022989"/>
    </source>
</evidence>
<comment type="catalytic activity">
    <reaction evidence="9">
        <text>N-terminal S-1,2-diacyl-sn-glyceryl-L-cysteinyl-[lipoprotein] + a glycerophospholipid = N-acyl-S-1,2-diacyl-sn-glyceryl-L-cysteinyl-[lipoprotein] + a 2-acyl-sn-glycero-3-phospholipid + H(+)</text>
        <dbReference type="Rhea" id="RHEA:48228"/>
        <dbReference type="Rhea" id="RHEA-COMP:14681"/>
        <dbReference type="Rhea" id="RHEA-COMP:14684"/>
        <dbReference type="ChEBI" id="CHEBI:15378"/>
        <dbReference type="ChEBI" id="CHEBI:136912"/>
        <dbReference type="ChEBI" id="CHEBI:140656"/>
        <dbReference type="ChEBI" id="CHEBI:140657"/>
        <dbReference type="ChEBI" id="CHEBI:140660"/>
        <dbReference type="EC" id="2.3.1.269"/>
    </reaction>
</comment>
<dbReference type="InterPro" id="IPR045378">
    <property type="entry name" value="LNT_N"/>
</dbReference>
<dbReference type="Pfam" id="PF00795">
    <property type="entry name" value="CN_hydrolase"/>
    <property type="match status" value="1"/>
</dbReference>
<keyword evidence="3 9" id="KW-1003">Cell membrane</keyword>
<dbReference type="GO" id="GO:0016410">
    <property type="term" value="F:N-acyltransferase activity"/>
    <property type="evidence" value="ECO:0007669"/>
    <property type="project" value="UniProtKB-UniRule"/>
</dbReference>
<proteinExistence type="inferred from homology"/>
<dbReference type="Pfam" id="PF20154">
    <property type="entry name" value="LNT_N"/>
    <property type="match status" value="1"/>
</dbReference>
<keyword evidence="6 9" id="KW-1133">Transmembrane helix</keyword>
<dbReference type="KEGG" id="lfp:Y981_09570"/>
<evidence type="ECO:0000256" key="3">
    <source>
        <dbReference type="ARBA" id="ARBA00022475"/>
    </source>
</evidence>
<evidence type="ECO:0000256" key="8">
    <source>
        <dbReference type="ARBA" id="ARBA00023315"/>
    </source>
</evidence>
<organism evidence="11 12">
    <name type="scientific">Leptospirillum ferriphilum YSK</name>
    <dbReference type="NCBI Taxonomy" id="1441628"/>
    <lineage>
        <taxon>Bacteria</taxon>
        <taxon>Pseudomonadati</taxon>
        <taxon>Nitrospirota</taxon>
        <taxon>Nitrospiria</taxon>
        <taxon>Nitrospirales</taxon>
        <taxon>Nitrospiraceae</taxon>
        <taxon>Leptospirillum</taxon>
    </lineage>
</organism>
<keyword evidence="5 9" id="KW-0812">Transmembrane</keyword>
<dbReference type="AlphaFoldDB" id="A0A059Y2T6"/>
<sequence length="532" mass="58693">MFADRLPSLKNSLLSPLLAGTFLGFLFQNHSLSHALWWLSPMAFAPLWQEERSSFGRSFGKGFLFGLAMNVAGLFWLVTTMVHYGHVPVFLAVFGDVLLSAYMALYTGVFWAGTVFFRQKLPVWLLPPVAAALWTVLEGFRGILLTGFPWNPLGSLLFGHFPFLGMAALTGTTGLSFFIVLAGGILGELFHRIRKERSFRTTLSWSLSFGLLVSVWALAGHLALQGFTEKEPPVPIGLIQGNIPQDQKWTAAFLKHAVDGYLDLSQKALSEGAKLLVWPETALPVVWNAPPTALLPTVKQVESLPVPLVTGTLGVVRTGDETGYAFTNEAVLFSGKGKAVQRYRKRHLVPFGEYIPLPWLFGWLRPMTGITGDMRSGTKGAMFEVSAGDQTLRLAPFICYEALYPSLVREMALKGPDFLVVLSDDAWFGSSDAPYQLFRQSLLRAIENGIPLIRVANTGLSGVMEPDGSVLGKTSLFTRQEVTISLHQKRRTTFYRLHGEWVFRLSLLAILCLLAGAPLLRATEQSSERTVP</sequence>
<evidence type="ECO:0000256" key="4">
    <source>
        <dbReference type="ARBA" id="ARBA00022679"/>
    </source>
</evidence>
<dbReference type="PANTHER" id="PTHR38686:SF1">
    <property type="entry name" value="APOLIPOPROTEIN N-ACYLTRANSFERASE"/>
    <property type="match status" value="1"/>
</dbReference>
<feature type="transmembrane region" description="Helical" evidence="9">
    <location>
        <begin position="123"/>
        <end position="143"/>
    </location>
</feature>
<evidence type="ECO:0000256" key="2">
    <source>
        <dbReference type="ARBA" id="ARBA00010065"/>
    </source>
</evidence>
<comment type="function">
    <text evidence="9">Catalyzes the phospholipid dependent N-acylation of the N-terminal cysteine of apolipoprotein, the last step in lipoprotein maturation.</text>
</comment>
<evidence type="ECO:0000256" key="5">
    <source>
        <dbReference type="ARBA" id="ARBA00022692"/>
    </source>
</evidence>
<evidence type="ECO:0000313" key="12">
    <source>
        <dbReference type="Proteomes" id="UP000027059"/>
    </source>
</evidence>
<dbReference type="HOGENOM" id="CLU_019563_1_2_0"/>
<dbReference type="EMBL" id="CP007243">
    <property type="protein sequence ID" value="AIA31886.1"/>
    <property type="molecule type" value="Genomic_DNA"/>
</dbReference>
<comment type="pathway">
    <text evidence="9">Protein modification; lipoprotein biosynthesis (N-acyl transfer).</text>
</comment>
<evidence type="ECO:0000259" key="10">
    <source>
        <dbReference type="PROSITE" id="PS50263"/>
    </source>
</evidence>
<dbReference type="HAMAP" id="MF_01148">
    <property type="entry name" value="Lnt"/>
    <property type="match status" value="1"/>
</dbReference>
<dbReference type="PANTHER" id="PTHR38686">
    <property type="entry name" value="APOLIPOPROTEIN N-ACYLTRANSFERASE"/>
    <property type="match status" value="1"/>
</dbReference>
<keyword evidence="12" id="KW-1185">Reference proteome</keyword>
<feature type="transmembrane region" description="Helical" evidence="9">
    <location>
        <begin position="163"/>
        <end position="190"/>
    </location>
</feature>
<accession>A0A059Y2T6</accession>
<dbReference type="UniPathway" id="UPA00666"/>
<keyword evidence="8 9" id="KW-0012">Acyltransferase</keyword>
<protein>
    <recommendedName>
        <fullName evidence="9">Apolipoprotein N-acyltransferase</fullName>
        <shortName evidence="9">ALP N-acyltransferase</shortName>
        <ecNumber evidence="9">2.3.1.269</ecNumber>
    </recommendedName>
</protein>
<dbReference type="GO" id="GO:0042158">
    <property type="term" value="P:lipoprotein biosynthetic process"/>
    <property type="evidence" value="ECO:0007669"/>
    <property type="project" value="UniProtKB-UniRule"/>
</dbReference>
<dbReference type="Gene3D" id="3.60.110.10">
    <property type="entry name" value="Carbon-nitrogen hydrolase"/>
    <property type="match status" value="1"/>
</dbReference>
<feature type="domain" description="CN hydrolase" evidence="10">
    <location>
        <begin position="239"/>
        <end position="488"/>
    </location>
</feature>
<dbReference type="PROSITE" id="PS50263">
    <property type="entry name" value="CN_HYDROLASE"/>
    <property type="match status" value="1"/>
</dbReference>
<reference evidence="12" key="1">
    <citation type="submission" date="2014-02" db="EMBL/GenBank/DDBJ databases">
        <title>Complete genome sequence and comparative genomic analysis of the nitrogen-fixing bacterium Leptospirillum ferriphilum YSK.</title>
        <authorList>
            <person name="Guo X."/>
            <person name="Yin H."/>
            <person name="Liang Y."/>
            <person name="Hu Q."/>
            <person name="Ma L."/>
            <person name="Xiao Y."/>
            <person name="Zhang X."/>
            <person name="Qiu G."/>
            <person name="Liu X."/>
        </authorList>
    </citation>
    <scope>NUCLEOTIDE SEQUENCE [LARGE SCALE GENOMIC DNA]</scope>
    <source>
        <strain evidence="12">YSK</strain>
    </source>
</reference>
<dbReference type="Proteomes" id="UP000027059">
    <property type="component" value="Chromosome"/>
</dbReference>